<gene>
    <name evidence="6" type="ORF">ACFFUT_02420</name>
</gene>
<keyword evidence="1 3" id="KW-0853">WD repeat</keyword>
<dbReference type="PROSITE" id="PS50082">
    <property type="entry name" value="WD_REPEATS_2"/>
    <property type="match status" value="2"/>
</dbReference>
<protein>
    <submittedName>
        <fullName evidence="6">TIR domain-containing protein</fullName>
    </submittedName>
</protein>
<dbReference type="InterPro" id="IPR015943">
    <property type="entry name" value="WD40/YVTN_repeat-like_dom_sf"/>
</dbReference>
<dbReference type="InterPro" id="IPR011659">
    <property type="entry name" value="WD40"/>
</dbReference>
<dbReference type="InterPro" id="IPR011047">
    <property type="entry name" value="Quinoprotein_ADH-like_sf"/>
</dbReference>
<keyword evidence="2" id="KW-0677">Repeat</keyword>
<dbReference type="PROSITE" id="PS50294">
    <property type="entry name" value="WD_REPEATS_REGION"/>
    <property type="match status" value="2"/>
</dbReference>
<dbReference type="InterPro" id="IPR035897">
    <property type="entry name" value="Toll_tir_struct_dom_sf"/>
</dbReference>
<dbReference type="InterPro" id="IPR001680">
    <property type="entry name" value="WD40_rpt"/>
</dbReference>
<dbReference type="EMBL" id="JBHMEA010000007">
    <property type="protein sequence ID" value="MFB9230640.1"/>
    <property type="molecule type" value="Genomic_DNA"/>
</dbReference>
<proteinExistence type="predicted"/>
<keyword evidence="4" id="KW-1133">Transmembrane helix</keyword>
<dbReference type="SUPFAM" id="SSF52200">
    <property type="entry name" value="Toll/Interleukin receptor TIR domain"/>
    <property type="match status" value="1"/>
</dbReference>
<keyword evidence="7" id="KW-1185">Reference proteome</keyword>
<feature type="repeat" description="WD" evidence="3">
    <location>
        <begin position="636"/>
        <end position="677"/>
    </location>
</feature>
<feature type="transmembrane region" description="Helical" evidence="4">
    <location>
        <begin position="200"/>
        <end position="218"/>
    </location>
</feature>
<dbReference type="PROSITE" id="PS00678">
    <property type="entry name" value="WD_REPEATS_1"/>
    <property type="match status" value="1"/>
</dbReference>
<evidence type="ECO:0000256" key="1">
    <source>
        <dbReference type="ARBA" id="ARBA00022574"/>
    </source>
</evidence>
<dbReference type="SMART" id="SM00255">
    <property type="entry name" value="TIR"/>
    <property type="match status" value="1"/>
</dbReference>
<evidence type="ECO:0000256" key="3">
    <source>
        <dbReference type="PROSITE-ProRule" id="PRU00221"/>
    </source>
</evidence>
<dbReference type="Gene3D" id="2.130.10.10">
    <property type="entry name" value="YVTN repeat-like/Quinoprotein amine dehydrogenase"/>
    <property type="match status" value="3"/>
</dbReference>
<dbReference type="SMART" id="SM00320">
    <property type="entry name" value="WD40"/>
    <property type="match status" value="8"/>
</dbReference>
<dbReference type="PANTHER" id="PTHR19879">
    <property type="entry name" value="TRANSCRIPTION INITIATION FACTOR TFIID"/>
    <property type="match status" value="1"/>
</dbReference>
<dbReference type="InterPro" id="IPR000157">
    <property type="entry name" value="TIR_dom"/>
</dbReference>
<feature type="repeat" description="WD" evidence="3">
    <location>
        <begin position="378"/>
        <end position="412"/>
    </location>
</feature>
<evidence type="ECO:0000313" key="7">
    <source>
        <dbReference type="Proteomes" id="UP001589683"/>
    </source>
</evidence>
<dbReference type="Pfam" id="PF07676">
    <property type="entry name" value="PD40"/>
    <property type="match status" value="1"/>
</dbReference>
<sequence>MNNKARIFISYSRQDDAVANNIYNALKADGFQVFIDSEDILSLEEWRPRLAEMIRSADVVLCILSQASLLSDTCKWELEFANQLNKRVVPVALEDVGADLPPTIAHINYIPLYGNVVFEPQLEKAKFAFDADIEWIRAHTRFGELANRWVNKIGTELRGKDLRNAIDWLNRQPNNTPDPTPELKRFIAVSRRKARRNMGLNLIAVVSIVIAAGFIAVLQKQRASLEFAKEQQRIARQARDLATRNPEEAIRMALGVWPPAASTQESGPMDALNAVSTAIANQRLRVHITSQKGPVLHAAFTPDQQYIVTAMNRQTVQLYDAVTGASFGKSLNTPGPATTFNFSPDEQRIAVASGKNVIVWDISSRVRTGTKIENNVDVSAVTFTPDGKTIVTAAVDRALRFWNPDTGKETRPALQMDAAIVDVFFGGDKGSLLVVTGERVRIFDFPSGTEKRDPIQHVGQITRADISPDGHSIVAAANNMVGVWKFETGLALLEPQPIYPKGTEIGSIAFSPDSTRIVTVSTGKTVLMSSAENGNEMLEIRNSSSRFTQAAFSPDGNRIVTSSEAAAHVYEVALGLHRRLGQTSAHDSLIEASLASAVPYERSLMSHNREITATVPEDNVVALESTSSGRPISNRTLYHSGIVSSVAFSPDDRFLVTAADDGSVRIWDTQSSLLLFMLRHPGKPIDTSLSADFTDEGQHVVTWRETDDIRVWNVNLPGGNLMQTACLVLPFKDGYRTIVPPVRNTDEVTTLQIDDCSDYSPQMPVYHE</sequence>
<reference evidence="6 7" key="1">
    <citation type="submission" date="2024-09" db="EMBL/GenBank/DDBJ databases">
        <authorList>
            <person name="Sun Q."/>
            <person name="Mori K."/>
        </authorList>
    </citation>
    <scope>NUCLEOTIDE SEQUENCE [LARGE SCALE GENOMIC DNA]</scope>
    <source>
        <strain evidence="6 7">CECT 8726</strain>
    </source>
</reference>
<evidence type="ECO:0000259" key="5">
    <source>
        <dbReference type="PROSITE" id="PS50104"/>
    </source>
</evidence>
<dbReference type="PROSITE" id="PS50104">
    <property type="entry name" value="TIR"/>
    <property type="match status" value="1"/>
</dbReference>
<organism evidence="6 7">
    <name type="scientific">Pseudohalocynthiibacter aestuariivivens</name>
    <dbReference type="NCBI Taxonomy" id="1591409"/>
    <lineage>
        <taxon>Bacteria</taxon>
        <taxon>Pseudomonadati</taxon>
        <taxon>Pseudomonadota</taxon>
        <taxon>Alphaproteobacteria</taxon>
        <taxon>Rhodobacterales</taxon>
        <taxon>Paracoccaceae</taxon>
        <taxon>Pseudohalocynthiibacter</taxon>
    </lineage>
</organism>
<dbReference type="RefSeq" id="WP_213887470.1">
    <property type="nucleotide sequence ID" value="NZ_JAGFNU010000001.1"/>
</dbReference>
<dbReference type="SUPFAM" id="SSF50998">
    <property type="entry name" value="Quinoprotein alcohol dehydrogenase-like"/>
    <property type="match status" value="1"/>
</dbReference>
<dbReference type="Pfam" id="PF00400">
    <property type="entry name" value="WD40"/>
    <property type="match status" value="2"/>
</dbReference>
<evidence type="ECO:0000256" key="2">
    <source>
        <dbReference type="ARBA" id="ARBA00022737"/>
    </source>
</evidence>
<accession>A0ABV5JB05</accession>
<name>A0ABV5JB05_9RHOB</name>
<keyword evidence="4" id="KW-0472">Membrane</keyword>
<evidence type="ECO:0000313" key="6">
    <source>
        <dbReference type="EMBL" id="MFB9230640.1"/>
    </source>
</evidence>
<dbReference type="InterPro" id="IPR019775">
    <property type="entry name" value="WD40_repeat_CS"/>
</dbReference>
<keyword evidence="4" id="KW-0812">Transmembrane</keyword>
<feature type="domain" description="TIR" evidence="5">
    <location>
        <begin position="3"/>
        <end position="166"/>
    </location>
</feature>
<dbReference type="Gene3D" id="3.40.50.10140">
    <property type="entry name" value="Toll/interleukin-1 receptor homology (TIR) domain"/>
    <property type="match status" value="1"/>
</dbReference>
<comment type="caution">
    <text evidence="6">The sequence shown here is derived from an EMBL/GenBank/DDBJ whole genome shotgun (WGS) entry which is preliminary data.</text>
</comment>
<dbReference type="Proteomes" id="UP001589683">
    <property type="component" value="Unassembled WGS sequence"/>
</dbReference>
<evidence type="ECO:0000256" key="4">
    <source>
        <dbReference type="SAM" id="Phobius"/>
    </source>
</evidence>
<dbReference type="PANTHER" id="PTHR19879:SF9">
    <property type="entry name" value="TRANSCRIPTION INITIATION FACTOR TFIID SUBUNIT 5"/>
    <property type="match status" value="1"/>
</dbReference>
<dbReference type="Pfam" id="PF13676">
    <property type="entry name" value="TIR_2"/>
    <property type="match status" value="1"/>
</dbReference>